<feature type="transmembrane region" description="Helical" evidence="8">
    <location>
        <begin position="179"/>
        <end position="196"/>
    </location>
</feature>
<evidence type="ECO:0000256" key="6">
    <source>
        <dbReference type="ARBA" id="ARBA00022989"/>
    </source>
</evidence>
<comment type="similarity">
    <text evidence="2 8">Belongs to the ABC-2 integral membrane protein family.</text>
</comment>
<evidence type="ECO:0000256" key="4">
    <source>
        <dbReference type="ARBA" id="ARBA00022475"/>
    </source>
</evidence>
<evidence type="ECO:0000259" key="9">
    <source>
        <dbReference type="PROSITE" id="PS51012"/>
    </source>
</evidence>
<evidence type="ECO:0000313" key="11">
    <source>
        <dbReference type="Proteomes" id="UP000199488"/>
    </source>
</evidence>
<dbReference type="GO" id="GO:0140359">
    <property type="term" value="F:ABC-type transporter activity"/>
    <property type="evidence" value="ECO:0007669"/>
    <property type="project" value="InterPro"/>
</dbReference>
<feature type="transmembrane region" description="Helical" evidence="8">
    <location>
        <begin position="71"/>
        <end position="91"/>
    </location>
</feature>
<dbReference type="STRING" id="1122204.SAMN05421781_2616"/>
<keyword evidence="7 8" id="KW-0472">Membrane</keyword>
<evidence type="ECO:0000256" key="3">
    <source>
        <dbReference type="ARBA" id="ARBA00022448"/>
    </source>
</evidence>
<accession>A0A1H2X3J5</accession>
<dbReference type="EMBL" id="FNNC01000006">
    <property type="protein sequence ID" value="SDW87064.1"/>
    <property type="molecule type" value="Genomic_DNA"/>
</dbReference>
<evidence type="ECO:0000256" key="7">
    <source>
        <dbReference type="ARBA" id="ARBA00023136"/>
    </source>
</evidence>
<comment type="subcellular location">
    <subcellularLocation>
        <location evidence="1 8">Cell membrane</location>
        <topology evidence="1 8">Multi-pass membrane protein</topology>
    </subcellularLocation>
</comment>
<dbReference type="Pfam" id="PF01061">
    <property type="entry name" value="ABC2_membrane"/>
    <property type="match status" value="1"/>
</dbReference>
<proteinExistence type="inferred from homology"/>
<sequence length="269" mass="31347">MNAVRTVAKELWTSIPLINRLAVYETKIKNKSNYLGSFWEIISPLLFIAIYWFAFGYGIRQRSDVDGIPFLTWMLAGIILWFFIQPGVTNGSKAIFSKIKMISKMNFPTSIIPAYVVISRLFPHLALLAITIVYMQFAGHPVSVYYLQIPYFLVAAILLVISVVMITSTLTVIVRDFQVFIQSSIRVFLYLTPILWPMDNRLPDWLIPVMKINPMYYLVEGYRASFFYGEWYFITNASYTLYFWALVFVLFSIGAVLHVRFRRHFVDFL</sequence>
<feature type="transmembrane region" description="Helical" evidence="8">
    <location>
        <begin position="37"/>
        <end position="59"/>
    </location>
</feature>
<evidence type="ECO:0000256" key="2">
    <source>
        <dbReference type="ARBA" id="ARBA00007783"/>
    </source>
</evidence>
<dbReference type="GO" id="GO:0005886">
    <property type="term" value="C:plasma membrane"/>
    <property type="evidence" value="ECO:0007669"/>
    <property type="project" value="UniProtKB-SubCell"/>
</dbReference>
<feature type="transmembrane region" description="Helical" evidence="8">
    <location>
        <begin position="149"/>
        <end position="172"/>
    </location>
</feature>
<gene>
    <name evidence="10" type="ORF">SAMN05421781_2616</name>
</gene>
<keyword evidence="4 8" id="KW-1003">Cell membrane</keyword>
<reference evidence="10 11" key="1">
    <citation type="submission" date="2016-10" db="EMBL/GenBank/DDBJ databases">
        <authorList>
            <person name="de Groot N.N."/>
        </authorList>
    </citation>
    <scope>NUCLEOTIDE SEQUENCE [LARGE SCALE GENOMIC DNA]</scope>
    <source>
        <strain evidence="10 11">DSM 23126</strain>
    </source>
</reference>
<evidence type="ECO:0000256" key="5">
    <source>
        <dbReference type="ARBA" id="ARBA00022692"/>
    </source>
</evidence>
<evidence type="ECO:0000256" key="1">
    <source>
        <dbReference type="ARBA" id="ARBA00004651"/>
    </source>
</evidence>
<organism evidence="10 11">
    <name type="scientific">Marinococcus luteus</name>
    <dbReference type="NCBI Taxonomy" id="1122204"/>
    <lineage>
        <taxon>Bacteria</taxon>
        <taxon>Bacillati</taxon>
        <taxon>Bacillota</taxon>
        <taxon>Bacilli</taxon>
        <taxon>Bacillales</taxon>
        <taxon>Bacillaceae</taxon>
        <taxon>Marinococcus</taxon>
    </lineage>
</organism>
<dbReference type="PROSITE" id="PS51012">
    <property type="entry name" value="ABC_TM2"/>
    <property type="match status" value="1"/>
</dbReference>
<name>A0A1H2X3J5_9BACI</name>
<feature type="transmembrane region" description="Helical" evidence="8">
    <location>
        <begin position="241"/>
        <end position="261"/>
    </location>
</feature>
<dbReference type="GO" id="GO:0015920">
    <property type="term" value="P:lipopolysaccharide transport"/>
    <property type="evidence" value="ECO:0007669"/>
    <property type="project" value="TreeGrafter"/>
</dbReference>
<keyword evidence="11" id="KW-1185">Reference proteome</keyword>
<feature type="transmembrane region" description="Helical" evidence="8">
    <location>
        <begin position="112"/>
        <end position="137"/>
    </location>
</feature>
<evidence type="ECO:0000313" key="10">
    <source>
        <dbReference type="EMBL" id="SDW87064.1"/>
    </source>
</evidence>
<dbReference type="Proteomes" id="UP000199488">
    <property type="component" value="Unassembled WGS sequence"/>
</dbReference>
<dbReference type="RefSeq" id="WP_091615952.1">
    <property type="nucleotide sequence ID" value="NZ_FNNC01000006.1"/>
</dbReference>
<keyword evidence="6 8" id="KW-1133">Transmembrane helix</keyword>
<evidence type="ECO:0000256" key="8">
    <source>
        <dbReference type="RuleBase" id="RU361157"/>
    </source>
</evidence>
<dbReference type="InterPro" id="IPR047817">
    <property type="entry name" value="ABC2_TM_bact-type"/>
</dbReference>
<protein>
    <recommendedName>
        <fullName evidence="8">Transport permease protein</fullName>
    </recommendedName>
</protein>
<keyword evidence="5 8" id="KW-0812">Transmembrane</keyword>
<dbReference type="InterPro" id="IPR013525">
    <property type="entry name" value="ABC2_TM"/>
</dbReference>
<dbReference type="PANTHER" id="PTHR30413">
    <property type="entry name" value="INNER MEMBRANE TRANSPORT PERMEASE"/>
    <property type="match status" value="1"/>
</dbReference>
<dbReference type="PANTHER" id="PTHR30413:SF10">
    <property type="entry name" value="CAPSULE POLYSACCHARIDE EXPORT INNER-MEMBRANE PROTEIN CTRC"/>
    <property type="match status" value="1"/>
</dbReference>
<dbReference type="AlphaFoldDB" id="A0A1H2X3J5"/>
<dbReference type="OrthoDB" id="9794365at2"/>
<keyword evidence="3 8" id="KW-0813">Transport</keyword>
<feature type="domain" description="ABC transmembrane type-2" evidence="9">
    <location>
        <begin position="35"/>
        <end position="261"/>
    </location>
</feature>